<dbReference type="InterPro" id="IPR007492">
    <property type="entry name" value="LytTR_DNA-bd_dom"/>
</dbReference>
<sequence length="246" mass="28499">MINVFICEDNLIQRTRLETIINNFLLMEDIDMKLALSTANPEELLTYLHRHPQSQSIFFLDIDLNHTLDGIQLGSQIRDLCIDSKIVFITTHSELAPLTFKYKVEAMDYIVKDDPEELASRVKDALNQAKKHYLAEHKKDETHIRLRVGSQIRLFELADIMFIETSPGSHKLVLHLTNSLVEFYGTITEVEKLSSDFVRVHKSFVANQKNILQVDTKNRYLTFINGETCWASFRKLSQLNRTLTET</sequence>
<reference evidence="8 9" key="1">
    <citation type="submission" date="2021-03" db="EMBL/GenBank/DDBJ databases">
        <authorList>
            <person name="Gilmore M.S."/>
            <person name="Schwartzman J."/>
            <person name="Van Tyne D."/>
            <person name="Martin M."/>
            <person name="Earl A.M."/>
            <person name="Manson A.L."/>
            <person name="Straub T."/>
            <person name="Salamzade R."/>
            <person name="Saavedra J."/>
            <person name="Lebreton F."/>
            <person name="Prichula J."/>
            <person name="Schaufler K."/>
            <person name="Gaca A."/>
            <person name="Sgardioli B."/>
            <person name="Wagenaar J."/>
            <person name="Strong T."/>
        </authorList>
    </citation>
    <scope>NUCLEOTIDE SEQUENCE [LARGE SCALE GENOMIC DNA]</scope>
    <source>
        <strain evidence="8 9">DIV2402</strain>
    </source>
</reference>
<dbReference type="Pfam" id="PF04397">
    <property type="entry name" value="LytTR"/>
    <property type="match status" value="1"/>
</dbReference>
<evidence type="ECO:0000313" key="8">
    <source>
        <dbReference type="EMBL" id="WYJ75932.1"/>
    </source>
</evidence>
<keyword evidence="9" id="KW-1185">Reference proteome</keyword>
<keyword evidence="1" id="KW-0963">Cytoplasm</keyword>
<keyword evidence="5" id="KW-0597">Phosphoprotein</keyword>
<dbReference type="CDD" id="cd17533">
    <property type="entry name" value="REC_LytTR_AgrA-like"/>
    <property type="match status" value="1"/>
</dbReference>
<evidence type="ECO:0000259" key="7">
    <source>
        <dbReference type="PROSITE" id="PS50930"/>
    </source>
</evidence>
<accession>A0ABZ2SJ93</accession>
<evidence type="ECO:0000256" key="1">
    <source>
        <dbReference type="ARBA" id="ARBA00022490"/>
    </source>
</evidence>
<evidence type="ECO:0000256" key="4">
    <source>
        <dbReference type="ARBA" id="ARBA00037164"/>
    </source>
</evidence>
<dbReference type="SMART" id="SM00448">
    <property type="entry name" value="REC"/>
    <property type="match status" value="1"/>
</dbReference>
<dbReference type="Proteomes" id="UP000664701">
    <property type="component" value="Chromosome"/>
</dbReference>
<dbReference type="PANTHER" id="PTHR37299">
    <property type="entry name" value="TRANSCRIPTIONAL REGULATOR-RELATED"/>
    <property type="match status" value="1"/>
</dbReference>
<keyword evidence="2" id="KW-0902">Two-component regulatory system</keyword>
<dbReference type="EMBL" id="CP147251">
    <property type="protein sequence ID" value="WYJ75932.1"/>
    <property type="molecule type" value="Genomic_DNA"/>
</dbReference>
<protein>
    <submittedName>
        <fullName evidence="8">Two-component system, LytTR family, response regulator AgrA</fullName>
    </submittedName>
</protein>
<name>A0ABZ2SJ93_9ENTE</name>
<organism evidence="8 9">
    <name type="scientific">Candidatus Enterococcus lowellii</name>
    <dbReference type="NCBI Taxonomy" id="2230877"/>
    <lineage>
        <taxon>Bacteria</taxon>
        <taxon>Bacillati</taxon>
        <taxon>Bacillota</taxon>
        <taxon>Bacilli</taxon>
        <taxon>Lactobacillales</taxon>
        <taxon>Enterococcaceae</taxon>
        <taxon>Enterococcus</taxon>
    </lineage>
</organism>
<dbReference type="PROSITE" id="PS50930">
    <property type="entry name" value="HTH_LYTTR"/>
    <property type="match status" value="1"/>
</dbReference>
<feature type="domain" description="Response regulatory" evidence="6">
    <location>
        <begin position="3"/>
        <end position="127"/>
    </location>
</feature>
<dbReference type="InterPro" id="IPR011006">
    <property type="entry name" value="CheY-like_superfamily"/>
</dbReference>
<reference evidence="8 9" key="2">
    <citation type="submission" date="2024-03" db="EMBL/GenBank/DDBJ databases">
        <title>The Genome Sequence of Enterococcus sp. DIV2402.</title>
        <authorList>
            <consortium name="The Broad Institute Genomics Platform"/>
            <consortium name="The Broad Institute Microbial Omics Core"/>
            <consortium name="The Broad Institute Genomic Center for Infectious Diseases"/>
            <person name="Earl A."/>
            <person name="Manson A."/>
            <person name="Gilmore M."/>
            <person name="Schwartman J."/>
            <person name="Shea T."/>
            <person name="Abouelleil A."/>
            <person name="Cao P."/>
            <person name="Chapman S."/>
            <person name="Cusick C."/>
            <person name="Young S."/>
            <person name="Neafsey D."/>
            <person name="Nusbaum C."/>
            <person name="Birren B."/>
        </authorList>
    </citation>
    <scope>NUCLEOTIDE SEQUENCE [LARGE SCALE GENOMIC DNA]</scope>
    <source>
        <strain evidence="8 9">DIV2402</strain>
    </source>
</reference>
<gene>
    <name evidence="8" type="ORF">DOK78_000520</name>
</gene>
<dbReference type="Pfam" id="PF00072">
    <property type="entry name" value="Response_reg"/>
    <property type="match status" value="1"/>
</dbReference>
<evidence type="ECO:0000259" key="6">
    <source>
        <dbReference type="PROSITE" id="PS50110"/>
    </source>
</evidence>
<comment type="function">
    <text evidence="4">Required for high-level post-exponential phase expression of a series of secreted proteins.</text>
</comment>
<dbReference type="Gene3D" id="2.40.50.1020">
    <property type="entry name" value="LytTr DNA-binding domain"/>
    <property type="match status" value="1"/>
</dbReference>
<dbReference type="Gene3D" id="3.40.50.2300">
    <property type="match status" value="1"/>
</dbReference>
<dbReference type="PANTHER" id="PTHR37299:SF3">
    <property type="entry name" value="STAGE 0 SPORULATION PROTEIN A HOMOLOG"/>
    <property type="match status" value="1"/>
</dbReference>
<proteinExistence type="predicted"/>
<dbReference type="SMART" id="SM00850">
    <property type="entry name" value="LytTR"/>
    <property type="match status" value="1"/>
</dbReference>
<dbReference type="InterPro" id="IPR046947">
    <property type="entry name" value="LytR-like"/>
</dbReference>
<evidence type="ECO:0000256" key="5">
    <source>
        <dbReference type="PROSITE-ProRule" id="PRU00169"/>
    </source>
</evidence>
<dbReference type="PROSITE" id="PS50110">
    <property type="entry name" value="RESPONSE_REGULATORY"/>
    <property type="match status" value="1"/>
</dbReference>
<evidence type="ECO:0000256" key="2">
    <source>
        <dbReference type="ARBA" id="ARBA00023012"/>
    </source>
</evidence>
<feature type="domain" description="HTH LytTR-type" evidence="7">
    <location>
        <begin position="144"/>
        <end position="245"/>
    </location>
</feature>
<evidence type="ECO:0000313" key="9">
    <source>
        <dbReference type="Proteomes" id="UP000664701"/>
    </source>
</evidence>
<feature type="modified residue" description="4-aspartylphosphate" evidence="5">
    <location>
        <position position="61"/>
    </location>
</feature>
<evidence type="ECO:0000256" key="3">
    <source>
        <dbReference type="ARBA" id="ARBA00023159"/>
    </source>
</evidence>
<dbReference type="RefSeq" id="WP_207941996.1">
    <property type="nucleotide sequence ID" value="NZ_CP147251.1"/>
</dbReference>
<dbReference type="SUPFAM" id="SSF52172">
    <property type="entry name" value="CheY-like"/>
    <property type="match status" value="1"/>
</dbReference>
<dbReference type="InterPro" id="IPR001789">
    <property type="entry name" value="Sig_transdc_resp-reg_receiver"/>
</dbReference>
<keyword evidence="3" id="KW-0010">Activator</keyword>